<protein>
    <submittedName>
        <fullName evidence="7">36094_t:CDS:1</fullName>
    </submittedName>
</protein>
<evidence type="ECO:0000313" key="7">
    <source>
        <dbReference type="EMBL" id="CAG8840639.1"/>
    </source>
</evidence>
<keyword evidence="5" id="KW-0539">Nucleus</keyword>
<gene>
    <name evidence="7" type="ORF">GMARGA_LOCUS35003</name>
</gene>
<evidence type="ECO:0000256" key="3">
    <source>
        <dbReference type="ARBA" id="ARBA00022771"/>
    </source>
</evidence>
<evidence type="ECO:0000256" key="5">
    <source>
        <dbReference type="ARBA" id="ARBA00023242"/>
    </source>
</evidence>
<evidence type="ECO:0000313" key="8">
    <source>
        <dbReference type="Proteomes" id="UP000789901"/>
    </source>
</evidence>
<comment type="caution">
    <text evidence="7">The sequence shown here is derived from an EMBL/GenBank/DDBJ whole genome shotgun (WGS) entry which is preliminary data.</text>
</comment>
<proteinExistence type="predicted"/>
<accession>A0ABN7WTP5</accession>
<feature type="non-terminal residue" evidence="7">
    <location>
        <position position="258"/>
    </location>
</feature>
<evidence type="ECO:0000256" key="4">
    <source>
        <dbReference type="ARBA" id="ARBA00022833"/>
    </source>
</evidence>
<evidence type="ECO:0000256" key="6">
    <source>
        <dbReference type="SAM" id="MobiDB-lite"/>
    </source>
</evidence>
<dbReference type="EMBL" id="CAJVQB010063341">
    <property type="protein sequence ID" value="CAG8840639.1"/>
    <property type="molecule type" value="Genomic_DNA"/>
</dbReference>
<name>A0ABN7WTP5_GIGMA</name>
<feature type="compositionally biased region" description="Polar residues" evidence="6">
    <location>
        <begin position="248"/>
        <end position="258"/>
    </location>
</feature>
<keyword evidence="3" id="KW-0863">Zinc-finger</keyword>
<evidence type="ECO:0000256" key="2">
    <source>
        <dbReference type="ARBA" id="ARBA00022723"/>
    </source>
</evidence>
<dbReference type="Proteomes" id="UP000789901">
    <property type="component" value="Unassembled WGS sequence"/>
</dbReference>
<keyword evidence="2" id="KW-0479">Metal-binding</keyword>
<sequence>MLHTYTGLISLIFDLWTSRAHDSYLGVTCHWISDKFRMNDLTLGVIELGAYKTANDIVEFLEPMLEEFGIEKNKILSITTDNGANVKAAVTKLLTSLLVSKLIANIFCATHTLQLSVNAGLEVASDLIIKCKTLISLMTTEILFRSTYTTLSIMVPTIRELIYHLENTISKLDIISDVKDTILSDLSRRWSSPHKYGMYASLLDPRFKNLSFSSSKLKEETIKELQEQFNELNGQTNQVEGDEASLPQVVQTNKGKKS</sequence>
<dbReference type="InterPro" id="IPR012337">
    <property type="entry name" value="RNaseH-like_sf"/>
</dbReference>
<feature type="region of interest" description="Disordered" evidence="6">
    <location>
        <begin position="236"/>
        <end position="258"/>
    </location>
</feature>
<comment type="subcellular location">
    <subcellularLocation>
        <location evidence="1">Nucleus</location>
    </subcellularLocation>
</comment>
<dbReference type="PANTHER" id="PTHR46481:SF10">
    <property type="entry name" value="ZINC FINGER BED DOMAIN-CONTAINING PROTEIN 39"/>
    <property type="match status" value="1"/>
</dbReference>
<dbReference type="PANTHER" id="PTHR46481">
    <property type="entry name" value="ZINC FINGER BED DOMAIN-CONTAINING PROTEIN 4"/>
    <property type="match status" value="1"/>
</dbReference>
<reference evidence="7 8" key="1">
    <citation type="submission" date="2021-06" db="EMBL/GenBank/DDBJ databases">
        <authorList>
            <person name="Kallberg Y."/>
            <person name="Tangrot J."/>
            <person name="Rosling A."/>
        </authorList>
    </citation>
    <scope>NUCLEOTIDE SEQUENCE [LARGE SCALE GENOMIC DNA]</scope>
    <source>
        <strain evidence="7 8">120-4 pot B 10/14</strain>
    </source>
</reference>
<dbReference type="InterPro" id="IPR052035">
    <property type="entry name" value="ZnF_BED_domain_contain"/>
</dbReference>
<organism evidence="7 8">
    <name type="scientific">Gigaspora margarita</name>
    <dbReference type="NCBI Taxonomy" id="4874"/>
    <lineage>
        <taxon>Eukaryota</taxon>
        <taxon>Fungi</taxon>
        <taxon>Fungi incertae sedis</taxon>
        <taxon>Mucoromycota</taxon>
        <taxon>Glomeromycotina</taxon>
        <taxon>Glomeromycetes</taxon>
        <taxon>Diversisporales</taxon>
        <taxon>Gigasporaceae</taxon>
        <taxon>Gigaspora</taxon>
    </lineage>
</organism>
<keyword evidence="8" id="KW-1185">Reference proteome</keyword>
<evidence type="ECO:0000256" key="1">
    <source>
        <dbReference type="ARBA" id="ARBA00004123"/>
    </source>
</evidence>
<dbReference type="SUPFAM" id="SSF53098">
    <property type="entry name" value="Ribonuclease H-like"/>
    <property type="match status" value="1"/>
</dbReference>
<keyword evidence="4" id="KW-0862">Zinc</keyword>